<name>A0A1I8AQR0_9BILA</name>
<evidence type="ECO:0000313" key="3">
    <source>
        <dbReference type="WBParaSite" id="L893_g8248.t1"/>
    </source>
</evidence>
<evidence type="ECO:0000256" key="1">
    <source>
        <dbReference type="SAM" id="MobiDB-lite"/>
    </source>
</evidence>
<dbReference type="AlphaFoldDB" id="A0A1I8AQR0"/>
<feature type="compositionally biased region" description="Basic and acidic residues" evidence="1">
    <location>
        <begin position="98"/>
        <end position="118"/>
    </location>
</feature>
<evidence type="ECO:0000313" key="2">
    <source>
        <dbReference type="Proteomes" id="UP000095287"/>
    </source>
</evidence>
<reference evidence="3" key="1">
    <citation type="submission" date="2016-11" db="UniProtKB">
        <authorList>
            <consortium name="WormBaseParasite"/>
        </authorList>
    </citation>
    <scope>IDENTIFICATION</scope>
</reference>
<feature type="compositionally biased region" description="Basic and acidic residues" evidence="1">
    <location>
        <begin position="26"/>
        <end position="35"/>
    </location>
</feature>
<feature type="region of interest" description="Disordered" evidence="1">
    <location>
        <begin position="1"/>
        <end position="39"/>
    </location>
</feature>
<proteinExistence type="predicted"/>
<dbReference type="WBParaSite" id="L893_g8248.t1">
    <property type="protein sequence ID" value="L893_g8248.t1"/>
    <property type="gene ID" value="L893_g8248"/>
</dbReference>
<sequence>MERPLNGRTKWPEFISEQNPNKGNRKLLESNRKDGSIGFGHQKHGVSFLTEGDGDKHRITATVTCTLWHLRSPPHSLGGPGVLGREADADVGLEADADERGGEEQRAQHAEEDAERRTGGQAEAQLAVQSVVHGGGLADDGHGALIYHAGNKHIPRAAKVASRDPKKHAKKDAEGVIGRAPLPRVTEGPEDTLRGAIVLQANRFREGFRLFGYRGRSAQGTTIGGGGVRAFAEDSRSPNWSRGVTMRSRLPARNPRRKTGVPYTVRPTTQLCRGGQLSIRSNIMGGLIGQRVVLAS</sequence>
<dbReference type="Proteomes" id="UP000095287">
    <property type="component" value="Unplaced"/>
</dbReference>
<feature type="region of interest" description="Disordered" evidence="1">
    <location>
        <begin position="96"/>
        <end position="122"/>
    </location>
</feature>
<organism evidence="2 3">
    <name type="scientific">Steinernema glaseri</name>
    <dbReference type="NCBI Taxonomy" id="37863"/>
    <lineage>
        <taxon>Eukaryota</taxon>
        <taxon>Metazoa</taxon>
        <taxon>Ecdysozoa</taxon>
        <taxon>Nematoda</taxon>
        <taxon>Chromadorea</taxon>
        <taxon>Rhabditida</taxon>
        <taxon>Tylenchina</taxon>
        <taxon>Panagrolaimomorpha</taxon>
        <taxon>Strongyloidoidea</taxon>
        <taxon>Steinernematidae</taxon>
        <taxon>Steinernema</taxon>
    </lineage>
</organism>
<protein>
    <submittedName>
        <fullName evidence="3">Uncharacterized protein</fullName>
    </submittedName>
</protein>
<accession>A0A1I8AQR0</accession>
<keyword evidence="2" id="KW-1185">Reference proteome</keyword>